<dbReference type="Proteomes" id="UP001165685">
    <property type="component" value="Unassembled WGS sequence"/>
</dbReference>
<keyword evidence="12" id="KW-1185">Reference proteome</keyword>
<feature type="region of interest" description="Disordered" evidence="7">
    <location>
        <begin position="92"/>
        <end position="116"/>
    </location>
</feature>
<evidence type="ECO:0000256" key="2">
    <source>
        <dbReference type="ARBA" id="ARBA00022578"/>
    </source>
</evidence>
<evidence type="ECO:0000256" key="6">
    <source>
        <dbReference type="ARBA" id="ARBA00023172"/>
    </source>
</evidence>
<feature type="domain" description="Cas12f1-like TNB" evidence="9">
    <location>
        <begin position="295"/>
        <end position="364"/>
    </location>
</feature>
<protein>
    <submittedName>
        <fullName evidence="11">Transposase</fullName>
    </submittedName>
</protein>
<comment type="caution">
    <text evidence="11">The sequence shown here is derived from an EMBL/GenBank/DDBJ whole genome shotgun (WGS) entry which is preliminary data.</text>
</comment>
<keyword evidence="3" id="KW-0479">Metal-binding</keyword>
<organism evidence="11 12">
    <name type="scientific">Nocardiopsis suaedae</name>
    <dbReference type="NCBI Taxonomy" id="3018444"/>
    <lineage>
        <taxon>Bacteria</taxon>
        <taxon>Bacillati</taxon>
        <taxon>Actinomycetota</taxon>
        <taxon>Actinomycetes</taxon>
        <taxon>Streptosporangiales</taxon>
        <taxon>Nocardiopsidaceae</taxon>
        <taxon>Nocardiopsis</taxon>
    </lineage>
</organism>
<dbReference type="InterPro" id="IPR010095">
    <property type="entry name" value="Cas12f1-like_TNB"/>
</dbReference>
<evidence type="ECO:0000256" key="3">
    <source>
        <dbReference type="ARBA" id="ARBA00022723"/>
    </source>
</evidence>
<reference evidence="11" key="1">
    <citation type="submission" date="2023-01" db="EMBL/GenBank/DDBJ databases">
        <title>Draft genome sequence of Nocardiopsis sp. LSu2-4 isolated from halophytes.</title>
        <authorList>
            <person name="Duangmal K."/>
            <person name="Chantavorakit T."/>
        </authorList>
    </citation>
    <scope>NUCLEOTIDE SEQUENCE</scope>
    <source>
        <strain evidence="11">LSu2-4</strain>
    </source>
</reference>
<comment type="similarity">
    <text evidence="1">In the C-terminal section; belongs to the transposase 35 family.</text>
</comment>
<gene>
    <name evidence="11" type="ORF">O4U47_10605</name>
</gene>
<dbReference type="Pfam" id="PF12323">
    <property type="entry name" value="HTH_OrfB_IS605"/>
    <property type="match status" value="1"/>
</dbReference>
<evidence type="ECO:0000313" key="11">
    <source>
        <dbReference type="EMBL" id="MDA2804964.1"/>
    </source>
</evidence>
<keyword evidence="2" id="KW-0815">Transposition</keyword>
<dbReference type="Pfam" id="PF01385">
    <property type="entry name" value="OrfB_IS605"/>
    <property type="match status" value="1"/>
</dbReference>
<dbReference type="Pfam" id="PF07282">
    <property type="entry name" value="Cas12f1-like_TNB"/>
    <property type="match status" value="1"/>
</dbReference>
<dbReference type="InterPro" id="IPR001959">
    <property type="entry name" value="Transposase"/>
</dbReference>
<sequence length="372" mass="41509">MQLRYQYRVYPTPGQRIALARLFGCARVVFNDGLRYAEQVKDRTGRRPSNAEIQRKVITEAKRTPERAWPGEVSHSVLQQSVRDLGTAYKNWRESRSGSRKGGKLGHPRFKSRKDNRQAVRCAGKELRIHNGKLVFPKVGALKVRWSRDLPSAPSSVTLIKDAAGRYFASFVVGTDDEPLPESTGDVGIDLGLSAYAILDDGTKVCSPRFFRRAQRKLRRVQRAHSRKAQGSNNRARHRVKVARVHARVAAQRSDFQHKLSTRLIRDNQAVYVEGLSLAGLLRGNAAKSWADAGFSAFVRMLEYKAARYGRAFAKADRFFPSTQMCSECGSLAGPKGLEGLKVRVWSCSCGARHDRDVNAARNVLAAGRAES</sequence>
<evidence type="ECO:0000256" key="5">
    <source>
        <dbReference type="ARBA" id="ARBA00023125"/>
    </source>
</evidence>
<evidence type="ECO:0000259" key="9">
    <source>
        <dbReference type="Pfam" id="PF07282"/>
    </source>
</evidence>
<evidence type="ECO:0000256" key="7">
    <source>
        <dbReference type="SAM" id="MobiDB-lite"/>
    </source>
</evidence>
<evidence type="ECO:0000256" key="4">
    <source>
        <dbReference type="ARBA" id="ARBA00022833"/>
    </source>
</evidence>
<keyword evidence="4" id="KW-0862">Zinc</keyword>
<accession>A0ABT4TL69</accession>
<keyword evidence="6" id="KW-0233">DNA recombination</keyword>
<dbReference type="EMBL" id="JAQFWP010000015">
    <property type="protein sequence ID" value="MDA2804964.1"/>
    <property type="molecule type" value="Genomic_DNA"/>
</dbReference>
<proteinExistence type="inferred from homology"/>
<name>A0ABT4TL69_9ACTN</name>
<dbReference type="RefSeq" id="WP_270677582.1">
    <property type="nucleotide sequence ID" value="NZ_JAQFWP010000015.1"/>
</dbReference>
<feature type="compositionally biased region" description="Basic residues" evidence="7">
    <location>
        <begin position="98"/>
        <end position="112"/>
    </location>
</feature>
<evidence type="ECO:0000259" key="10">
    <source>
        <dbReference type="Pfam" id="PF12323"/>
    </source>
</evidence>
<keyword evidence="5" id="KW-0238">DNA-binding</keyword>
<dbReference type="NCBIfam" id="NF040570">
    <property type="entry name" value="guided_TnpB"/>
    <property type="match status" value="1"/>
</dbReference>
<feature type="domain" description="Transposase putative helix-turn-helix" evidence="10">
    <location>
        <begin position="1"/>
        <end position="38"/>
    </location>
</feature>
<evidence type="ECO:0000259" key="8">
    <source>
        <dbReference type="Pfam" id="PF01385"/>
    </source>
</evidence>
<feature type="domain" description="Probable transposase IS891/IS1136/IS1341" evidence="8">
    <location>
        <begin position="175"/>
        <end position="282"/>
    </location>
</feature>
<evidence type="ECO:0000313" key="12">
    <source>
        <dbReference type="Proteomes" id="UP001165685"/>
    </source>
</evidence>
<dbReference type="InterPro" id="IPR021027">
    <property type="entry name" value="Transposase_put_HTH"/>
</dbReference>
<evidence type="ECO:0000256" key="1">
    <source>
        <dbReference type="ARBA" id="ARBA00008761"/>
    </source>
</evidence>